<evidence type="ECO:0000313" key="2">
    <source>
        <dbReference type="EMBL" id="GHE06099.1"/>
    </source>
</evidence>
<accession>A0AAN5A1B9</accession>
<name>A0AAN5A1B9_9RHOB</name>
<dbReference type="PANTHER" id="PTHR37089:SF3">
    <property type="entry name" value="EXPORTED PROTEIN"/>
    <property type="match status" value="1"/>
</dbReference>
<evidence type="ECO:0000313" key="3">
    <source>
        <dbReference type="Proteomes" id="UP000634647"/>
    </source>
</evidence>
<comment type="caution">
    <text evidence="2">The sequence shown here is derived from an EMBL/GenBank/DDBJ whole genome shotgun (WGS) entry which is preliminary data.</text>
</comment>
<gene>
    <name evidence="2" type="ORF">GCM10008024_39410</name>
</gene>
<proteinExistence type="predicted"/>
<reference evidence="2" key="1">
    <citation type="journal article" date="2014" name="Int. J. Syst. Evol. Microbiol.">
        <title>Complete genome sequence of Corynebacterium casei LMG S-19264T (=DSM 44701T), isolated from a smear-ripened cheese.</title>
        <authorList>
            <consortium name="US DOE Joint Genome Institute (JGI-PGF)"/>
            <person name="Walter F."/>
            <person name="Albersmeier A."/>
            <person name="Kalinowski J."/>
            <person name="Ruckert C."/>
        </authorList>
    </citation>
    <scope>NUCLEOTIDE SEQUENCE</scope>
    <source>
        <strain evidence="2">CGMCC 1.10859</strain>
    </source>
</reference>
<reference evidence="2" key="2">
    <citation type="submission" date="2023-06" db="EMBL/GenBank/DDBJ databases">
        <authorList>
            <person name="Sun Q."/>
            <person name="Zhou Y."/>
        </authorList>
    </citation>
    <scope>NUCLEOTIDE SEQUENCE</scope>
    <source>
        <strain evidence="2">CGMCC 1.10859</strain>
    </source>
</reference>
<feature type="domain" description="Spore coat protein U/FanG" evidence="1">
    <location>
        <begin position="2"/>
        <end position="91"/>
    </location>
</feature>
<dbReference type="SMART" id="SM00972">
    <property type="entry name" value="SCPU"/>
    <property type="match status" value="1"/>
</dbReference>
<dbReference type="Proteomes" id="UP000634647">
    <property type="component" value="Unassembled WGS sequence"/>
</dbReference>
<dbReference type="EMBL" id="BNAB01000032">
    <property type="protein sequence ID" value="GHE06099.1"/>
    <property type="molecule type" value="Genomic_DNA"/>
</dbReference>
<evidence type="ECO:0000259" key="1">
    <source>
        <dbReference type="Pfam" id="PF05229"/>
    </source>
</evidence>
<sequence length="94" mass="9680">MDCTANQASVSVTLDGGANVSTGQRRMSDGGTNYMPYNLFSDASHTTSIAVGGTIYSGGITALTPQNISIYGQVPPGSYVAGSYTDTVLVTLTY</sequence>
<dbReference type="Pfam" id="PF05229">
    <property type="entry name" value="SCPU"/>
    <property type="match status" value="1"/>
</dbReference>
<organism evidence="2 3">
    <name type="scientific">Allgaiera indica</name>
    <dbReference type="NCBI Taxonomy" id="765699"/>
    <lineage>
        <taxon>Bacteria</taxon>
        <taxon>Pseudomonadati</taxon>
        <taxon>Pseudomonadota</taxon>
        <taxon>Alphaproteobacteria</taxon>
        <taxon>Rhodobacterales</taxon>
        <taxon>Paracoccaceae</taxon>
        <taxon>Allgaiera</taxon>
    </lineage>
</organism>
<dbReference type="InterPro" id="IPR007893">
    <property type="entry name" value="Spore_coat_U/FanG"/>
</dbReference>
<protein>
    <recommendedName>
        <fullName evidence="1">Spore coat protein U/FanG domain-containing protein</fullName>
    </recommendedName>
</protein>
<dbReference type="AlphaFoldDB" id="A0AAN5A1B9"/>
<dbReference type="InterPro" id="IPR053167">
    <property type="entry name" value="Spore_coat_component"/>
</dbReference>
<dbReference type="PANTHER" id="PTHR37089">
    <property type="entry name" value="PROTEIN U-RELATED"/>
    <property type="match status" value="1"/>
</dbReference>